<comment type="caution">
    <text evidence="3">The sequence shown here is derived from an EMBL/GenBank/DDBJ whole genome shotgun (WGS) entry which is preliminary data.</text>
</comment>
<keyword evidence="2" id="KW-0732">Signal</keyword>
<gene>
    <name evidence="3" type="ORF">TWF696_005679</name>
</gene>
<protein>
    <submittedName>
        <fullName evidence="3">Uncharacterized protein</fullName>
    </submittedName>
</protein>
<evidence type="ECO:0000313" key="4">
    <source>
        <dbReference type="Proteomes" id="UP001375240"/>
    </source>
</evidence>
<evidence type="ECO:0000256" key="1">
    <source>
        <dbReference type="SAM" id="MobiDB-lite"/>
    </source>
</evidence>
<feature type="compositionally biased region" description="Basic and acidic residues" evidence="1">
    <location>
        <begin position="316"/>
        <end position="359"/>
    </location>
</feature>
<feature type="signal peptide" evidence="2">
    <location>
        <begin position="1"/>
        <end position="19"/>
    </location>
</feature>
<dbReference type="PANTHER" id="PTHR34618">
    <property type="entry name" value="SURFACE PROTEIN MAS1, PUTATIVE-RELATED"/>
    <property type="match status" value="1"/>
</dbReference>
<feature type="region of interest" description="Disordered" evidence="1">
    <location>
        <begin position="316"/>
        <end position="433"/>
    </location>
</feature>
<dbReference type="Pfam" id="PF11327">
    <property type="entry name" value="Egh16-like"/>
    <property type="match status" value="1"/>
</dbReference>
<evidence type="ECO:0000313" key="3">
    <source>
        <dbReference type="EMBL" id="KAK6349392.1"/>
    </source>
</evidence>
<name>A0AAV9UTY6_9PEZI</name>
<reference evidence="3 4" key="1">
    <citation type="submission" date="2019-10" db="EMBL/GenBank/DDBJ databases">
        <authorList>
            <person name="Palmer J.M."/>
        </authorList>
    </citation>
    <scope>NUCLEOTIDE SEQUENCE [LARGE SCALE GENOMIC DNA]</scope>
    <source>
        <strain evidence="3 4">TWF696</strain>
    </source>
</reference>
<dbReference type="EMBL" id="JAVHNQ010000004">
    <property type="protein sequence ID" value="KAK6349392.1"/>
    <property type="molecule type" value="Genomic_DNA"/>
</dbReference>
<dbReference type="AlphaFoldDB" id="A0AAV9UTY6"/>
<feature type="chain" id="PRO_5043451900" evidence="2">
    <location>
        <begin position="20"/>
        <end position="433"/>
    </location>
</feature>
<dbReference type="InterPro" id="IPR021476">
    <property type="entry name" value="Egh16-like"/>
</dbReference>
<proteinExistence type="predicted"/>
<keyword evidence="4" id="KW-1185">Reference proteome</keyword>
<feature type="compositionally biased region" description="Pro residues" evidence="1">
    <location>
        <begin position="400"/>
        <end position="416"/>
    </location>
</feature>
<accession>A0AAV9UTY6</accession>
<dbReference type="PANTHER" id="PTHR34618:SF4">
    <property type="entry name" value="CAS1"/>
    <property type="match status" value="1"/>
</dbReference>
<organism evidence="3 4">
    <name type="scientific">Orbilia brochopaga</name>
    <dbReference type="NCBI Taxonomy" id="3140254"/>
    <lineage>
        <taxon>Eukaryota</taxon>
        <taxon>Fungi</taxon>
        <taxon>Dikarya</taxon>
        <taxon>Ascomycota</taxon>
        <taxon>Pezizomycotina</taxon>
        <taxon>Orbiliomycetes</taxon>
        <taxon>Orbiliales</taxon>
        <taxon>Orbiliaceae</taxon>
        <taxon>Orbilia</taxon>
    </lineage>
</organism>
<sequence length="433" mass="47430">MHWSSIVTGAVTLAPLVSGHGLILSGRGCYNGNPFGPEGTAHGVVISTPRTEGGVTPFQQDVPVFRESDIHRWNKEGGRTLYGGVTDVKKCTQEQIDKGQLPTCVSGQFFNMTFHQVNGDGNGPFRCAIDESGTGKGDYREVFVVQNVPGQNPVLNSVVAQRFPLVVELPEDMECRGKYGKTRGVCVCRCQNRAQNGPFGGSISFVQIDEDEVPKSAKAKPVAPLPPNAVKPAARRRALTRRARLLERRSELSKRCLSLQQLKKVIEGEKVTTEELLLLMSEDPSPSLLKAEKHANQRQPTKSEKAIKANGKAVVKAEKQKQQEKEAAEQKKKWREWKDKKMAAQKNAAEKQKKKEAWRKWKYGGKAPPAANNSKPTTSQPPKPAQSQPPKSAPSKPAQSQPPKPAQSQPPKPAPKPVEKKPEPEPEEGPGGY</sequence>
<evidence type="ECO:0000256" key="2">
    <source>
        <dbReference type="SAM" id="SignalP"/>
    </source>
</evidence>
<dbReference type="Proteomes" id="UP001375240">
    <property type="component" value="Unassembled WGS sequence"/>
</dbReference>
<feature type="compositionally biased region" description="Low complexity" evidence="1">
    <location>
        <begin position="385"/>
        <end position="399"/>
    </location>
</feature>